<evidence type="ECO:0000313" key="5">
    <source>
        <dbReference type="Proteomes" id="UP000799766"/>
    </source>
</evidence>
<evidence type="ECO:0008006" key="6">
    <source>
        <dbReference type="Google" id="ProtNLM"/>
    </source>
</evidence>
<name>A0A6A6NWU2_9PEZI</name>
<protein>
    <recommendedName>
        <fullName evidence="6">Mid2 domain-containing protein</fullName>
    </recommendedName>
</protein>
<feature type="signal peptide" evidence="3">
    <location>
        <begin position="1"/>
        <end position="19"/>
    </location>
</feature>
<feature type="compositionally biased region" description="Low complexity" evidence="1">
    <location>
        <begin position="234"/>
        <end position="272"/>
    </location>
</feature>
<feature type="compositionally biased region" description="Low complexity" evidence="1">
    <location>
        <begin position="156"/>
        <end position="183"/>
    </location>
</feature>
<keyword evidence="2" id="KW-0472">Membrane</keyword>
<evidence type="ECO:0000256" key="1">
    <source>
        <dbReference type="SAM" id="MobiDB-lite"/>
    </source>
</evidence>
<feature type="region of interest" description="Disordered" evidence="1">
    <location>
        <begin position="232"/>
        <end position="272"/>
    </location>
</feature>
<feature type="transmembrane region" description="Helical" evidence="2">
    <location>
        <begin position="198"/>
        <end position="224"/>
    </location>
</feature>
<sequence>MQPLLVASLFSLLPAVVLGECYYPDGSLATDFDYVPCTGGTFQTCCVPDDDELCLENGMCWYEGSPYRATCQDQTWGSSNCPQFCLTGESSDTFEFLYECGNSTYCCMDDYTNSDTTCCNDASLTFTLDDFDVVDSYGVSTTLTISEDTTIAPDPSSTSFTTTASGASTTTTSTSATTTGTSFLTETGRPDEDDEFPVLAVGLGVGIPVALLAAGGIFLAWFCIRKRSGKRDAAAAGPGAGMPPAGGAWPQQQQQQPLMQQQQQPMMAGQPGIMGPHGPVTYMAPGQPGIMDPHGQAGAGLYGGTMPPPAYNDAKRPQSQVTSPLQQQQQAQPWGPQTPSPHQGQVQLASPPQHQAQPGGYAQPMQGGVAVNELDSAAAGRPGVHEMGT</sequence>
<dbReference type="OrthoDB" id="5215637at2759"/>
<keyword evidence="2" id="KW-0812">Transmembrane</keyword>
<feature type="compositionally biased region" description="Low complexity" evidence="1">
    <location>
        <begin position="317"/>
        <end position="337"/>
    </location>
</feature>
<accession>A0A6A6NWU2</accession>
<evidence type="ECO:0000256" key="2">
    <source>
        <dbReference type="SAM" id="Phobius"/>
    </source>
</evidence>
<proteinExistence type="predicted"/>
<keyword evidence="2" id="KW-1133">Transmembrane helix</keyword>
<feature type="region of interest" description="Disordered" evidence="1">
    <location>
        <begin position="151"/>
        <end position="192"/>
    </location>
</feature>
<keyword evidence="3" id="KW-0732">Signal</keyword>
<dbReference type="EMBL" id="MU001685">
    <property type="protein sequence ID" value="KAF2455927.1"/>
    <property type="molecule type" value="Genomic_DNA"/>
</dbReference>
<keyword evidence="5" id="KW-1185">Reference proteome</keyword>
<evidence type="ECO:0000256" key="3">
    <source>
        <dbReference type="SAM" id="SignalP"/>
    </source>
</evidence>
<dbReference type="AlphaFoldDB" id="A0A6A6NWU2"/>
<evidence type="ECO:0000313" key="4">
    <source>
        <dbReference type="EMBL" id="KAF2455927.1"/>
    </source>
</evidence>
<feature type="chain" id="PRO_5025536053" description="Mid2 domain-containing protein" evidence="3">
    <location>
        <begin position="20"/>
        <end position="389"/>
    </location>
</feature>
<feature type="region of interest" description="Disordered" evidence="1">
    <location>
        <begin position="286"/>
        <end position="389"/>
    </location>
</feature>
<organism evidence="4 5">
    <name type="scientific">Lineolata rhizophorae</name>
    <dbReference type="NCBI Taxonomy" id="578093"/>
    <lineage>
        <taxon>Eukaryota</taxon>
        <taxon>Fungi</taxon>
        <taxon>Dikarya</taxon>
        <taxon>Ascomycota</taxon>
        <taxon>Pezizomycotina</taxon>
        <taxon>Dothideomycetes</taxon>
        <taxon>Dothideomycetes incertae sedis</taxon>
        <taxon>Lineolatales</taxon>
        <taxon>Lineolataceae</taxon>
        <taxon>Lineolata</taxon>
    </lineage>
</organism>
<gene>
    <name evidence="4" type="ORF">BDY21DRAFT_365141</name>
</gene>
<dbReference type="Proteomes" id="UP000799766">
    <property type="component" value="Unassembled WGS sequence"/>
</dbReference>
<feature type="compositionally biased region" description="Polar residues" evidence="1">
    <location>
        <begin position="340"/>
        <end position="356"/>
    </location>
</feature>
<reference evidence="4" key="1">
    <citation type="journal article" date="2020" name="Stud. Mycol.">
        <title>101 Dothideomycetes genomes: a test case for predicting lifestyles and emergence of pathogens.</title>
        <authorList>
            <person name="Haridas S."/>
            <person name="Albert R."/>
            <person name="Binder M."/>
            <person name="Bloem J."/>
            <person name="Labutti K."/>
            <person name="Salamov A."/>
            <person name="Andreopoulos B."/>
            <person name="Baker S."/>
            <person name="Barry K."/>
            <person name="Bills G."/>
            <person name="Bluhm B."/>
            <person name="Cannon C."/>
            <person name="Castanera R."/>
            <person name="Culley D."/>
            <person name="Daum C."/>
            <person name="Ezra D."/>
            <person name="Gonzalez J."/>
            <person name="Henrissat B."/>
            <person name="Kuo A."/>
            <person name="Liang C."/>
            <person name="Lipzen A."/>
            <person name="Lutzoni F."/>
            <person name="Magnuson J."/>
            <person name="Mondo S."/>
            <person name="Nolan M."/>
            <person name="Ohm R."/>
            <person name="Pangilinan J."/>
            <person name="Park H.-J."/>
            <person name="Ramirez L."/>
            <person name="Alfaro M."/>
            <person name="Sun H."/>
            <person name="Tritt A."/>
            <person name="Yoshinaga Y."/>
            <person name="Zwiers L.-H."/>
            <person name="Turgeon B."/>
            <person name="Goodwin S."/>
            <person name="Spatafora J."/>
            <person name="Crous P."/>
            <person name="Grigoriev I."/>
        </authorList>
    </citation>
    <scope>NUCLEOTIDE SEQUENCE</scope>
    <source>
        <strain evidence="4">ATCC 16933</strain>
    </source>
</reference>